<gene>
    <name evidence="7" type="ORF">GKZ89_06170</name>
</gene>
<evidence type="ECO:0000313" key="7">
    <source>
        <dbReference type="EMBL" id="MTH52991.1"/>
    </source>
</evidence>
<protein>
    <recommendedName>
        <fullName evidence="6">Ribosomal processing cysteine protease Prp</fullName>
    </recommendedName>
</protein>
<proteinExistence type="inferred from homology"/>
<accession>A0A7X2S4B0</accession>
<keyword evidence="3" id="KW-0378">Hydrolase</keyword>
<dbReference type="InterPro" id="IPR007422">
    <property type="entry name" value="Peptidase_Prp"/>
</dbReference>
<dbReference type="NCBIfam" id="NF011126">
    <property type="entry name" value="PRK14553.1-6"/>
    <property type="match status" value="1"/>
</dbReference>
<dbReference type="Pfam" id="PF04327">
    <property type="entry name" value="Peptidase_Prp"/>
    <property type="match status" value="1"/>
</dbReference>
<evidence type="ECO:0000256" key="4">
    <source>
        <dbReference type="ARBA" id="ARBA00022807"/>
    </source>
</evidence>
<dbReference type="GO" id="GO:0042254">
    <property type="term" value="P:ribosome biogenesis"/>
    <property type="evidence" value="ECO:0007669"/>
    <property type="project" value="UniProtKB-KW"/>
</dbReference>
<keyword evidence="8" id="KW-1185">Reference proteome</keyword>
<name>A0A7X2S4B0_9BACI</name>
<evidence type="ECO:0000256" key="1">
    <source>
        <dbReference type="ARBA" id="ARBA00022517"/>
    </source>
</evidence>
<evidence type="ECO:0000313" key="8">
    <source>
        <dbReference type="Proteomes" id="UP000434639"/>
    </source>
</evidence>
<dbReference type="CDD" id="cd16332">
    <property type="entry name" value="Prp-like"/>
    <property type="match status" value="1"/>
</dbReference>
<dbReference type="InterPro" id="IPR036764">
    <property type="entry name" value="Peptidase_Prp_sf"/>
</dbReference>
<evidence type="ECO:0000256" key="2">
    <source>
        <dbReference type="ARBA" id="ARBA00022670"/>
    </source>
</evidence>
<dbReference type="Gene3D" id="3.30.70.1490">
    <property type="entry name" value="Cysteine protease Prp"/>
    <property type="match status" value="1"/>
</dbReference>
<dbReference type="SUPFAM" id="SSF118010">
    <property type="entry name" value="TM1457-like"/>
    <property type="match status" value="1"/>
</dbReference>
<dbReference type="AlphaFoldDB" id="A0A7X2S4B0"/>
<keyword evidence="4" id="KW-0788">Thiol protease</keyword>
<dbReference type="GO" id="GO:0008234">
    <property type="term" value="F:cysteine-type peptidase activity"/>
    <property type="evidence" value="ECO:0007669"/>
    <property type="project" value="UniProtKB-KW"/>
</dbReference>
<keyword evidence="1" id="KW-0690">Ribosome biogenesis</keyword>
<evidence type="ECO:0000256" key="6">
    <source>
        <dbReference type="ARBA" id="ARBA00044538"/>
    </source>
</evidence>
<dbReference type="OrthoDB" id="48998at2"/>
<dbReference type="PANTHER" id="PTHR39178">
    <property type="entry name" value="HYPOTHETICAL RIBOSOME-ASSOCIATED PROTEIN"/>
    <property type="match status" value="1"/>
</dbReference>
<reference evidence="7 8" key="1">
    <citation type="journal article" date="2017" name="Int. J. Syst. Evol. Microbiol.">
        <title>Bacillus mangrovi sp. nov., isolated from a sediment sample from a mangrove forest.</title>
        <authorList>
            <person name="Gupta V."/>
            <person name="Singh P.K."/>
            <person name="Korpole S."/>
            <person name="Tanuku N.R.S."/>
            <person name="Pinnaka A.K."/>
        </authorList>
    </citation>
    <scope>NUCLEOTIDE SEQUENCE [LARGE SCALE GENOMIC DNA]</scope>
    <source>
        <strain evidence="7 8">KCTC 33872</strain>
    </source>
</reference>
<dbReference type="Proteomes" id="UP000434639">
    <property type="component" value="Unassembled WGS sequence"/>
</dbReference>
<evidence type="ECO:0000256" key="3">
    <source>
        <dbReference type="ARBA" id="ARBA00022801"/>
    </source>
</evidence>
<sequence>MINVTVNRSSSGAIQSFSMSGHAEFDDTGKDLVCAGASCVAFGSINAVHALTGIDPVIETDQKNGYLSFQWPESASGEAFEKGQLLLEGMLVSMRTIEEQYGEYIRIAILEK</sequence>
<comment type="caution">
    <text evidence="7">The sequence shown here is derived from an EMBL/GenBank/DDBJ whole genome shotgun (WGS) entry which is preliminary data.</text>
</comment>
<dbReference type="RefSeq" id="WP_155111520.1">
    <property type="nucleotide sequence ID" value="NZ_WMIB01000003.1"/>
</dbReference>
<dbReference type="EMBL" id="WMIB01000003">
    <property type="protein sequence ID" value="MTH52991.1"/>
    <property type="molecule type" value="Genomic_DNA"/>
</dbReference>
<dbReference type="PANTHER" id="PTHR39178:SF1">
    <property type="entry name" value="RIBOSOMAL-PROCESSING CYSTEINE PROTEASE PRP"/>
    <property type="match status" value="1"/>
</dbReference>
<evidence type="ECO:0000256" key="5">
    <source>
        <dbReference type="ARBA" id="ARBA00044503"/>
    </source>
</evidence>
<organism evidence="7 8">
    <name type="scientific">Metabacillus mangrovi</name>
    <dbReference type="NCBI Taxonomy" id="1491830"/>
    <lineage>
        <taxon>Bacteria</taxon>
        <taxon>Bacillati</taxon>
        <taxon>Bacillota</taxon>
        <taxon>Bacilli</taxon>
        <taxon>Bacillales</taxon>
        <taxon>Bacillaceae</taxon>
        <taxon>Metabacillus</taxon>
    </lineage>
</organism>
<keyword evidence="2 7" id="KW-0645">Protease</keyword>
<dbReference type="GO" id="GO:0006508">
    <property type="term" value="P:proteolysis"/>
    <property type="evidence" value="ECO:0007669"/>
    <property type="project" value="UniProtKB-KW"/>
</dbReference>
<comment type="similarity">
    <text evidence="5">Belongs to the Prp family.</text>
</comment>